<comment type="caution">
    <text evidence="2">The sequence shown here is derived from an EMBL/GenBank/DDBJ whole genome shotgun (WGS) entry which is preliminary data.</text>
</comment>
<dbReference type="RefSeq" id="WP_263003832.1">
    <property type="nucleotide sequence ID" value="NZ_JAOTEM010000003.1"/>
</dbReference>
<evidence type="ECO:0000313" key="2">
    <source>
        <dbReference type="EMBL" id="MCU7618317.1"/>
    </source>
</evidence>
<protein>
    <recommendedName>
        <fullName evidence="4">Lacal_2735 family protein</fullName>
    </recommendedName>
</protein>
<evidence type="ECO:0008006" key="4">
    <source>
        <dbReference type="Google" id="ProtNLM"/>
    </source>
</evidence>
<organism evidence="2 3">
    <name type="scientific">Chryseobacterium edaphi</name>
    <dbReference type="NCBI Taxonomy" id="2976532"/>
    <lineage>
        <taxon>Bacteria</taxon>
        <taxon>Pseudomonadati</taxon>
        <taxon>Bacteroidota</taxon>
        <taxon>Flavobacteriia</taxon>
        <taxon>Flavobacteriales</taxon>
        <taxon>Weeksellaceae</taxon>
        <taxon>Chryseobacterium group</taxon>
        <taxon>Chryseobacterium</taxon>
    </lineage>
</organism>
<dbReference type="EMBL" id="JAOTEM010000003">
    <property type="protein sequence ID" value="MCU7618317.1"/>
    <property type="molecule type" value="Genomic_DNA"/>
</dbReference>
<sequence>MKKSIDMMMRKNLQQMESKDKLMKQPDPSEKKIPLKRERHSLLKAIFLKIKREDVI</sequence>
<gene>
    <name evidence="2" type="ORF">NZ698_14045</name>
</gene>
<accession>A0ABT2WAL7</accession>
<proteinExistence type="predicted"/>
<reference evidence="3" key="1">
    <citation type="submission" date="2023-07" db="EMBL/GenBank/DDBJ databases">
        <title>Chryseobacterium sp. strain PBS4-4 Genome sequencing and assembly.</title>
        <authorList>
            <person name="Jung Y."/>
        </authorList>
    </citation>
    <scope>NUCLEOTIDE SEQUENCE [LARGE SCALE GENOMIC DNA]</scope>
    <source>
        <strain evidence="3">PBS4-4</strain>
    </source>
</reference>
<name>A0ABT2WAL7_9FLAO</name>
<evidence type="ECO:0000256" key="1">
    <source>
        <dbReference type="SAM" id="MobiDB-lite"/>
    </source>
</evidence>
<dbReference type="Proteomes" id="UP001208649">
    <property type="component" value="Unassembled WGS sequence"/>
</dbReference>
<feature type="region of interest" description="Disordered" evidence="1">
    <location>
        <begin position="15"/>
        <end position="36"/>
    </location>
</feature>
<evidence type="ECO:0000313" key="3">
    <source>
        <dbReference type="Proteomes" id="UP001208649"/>
    </source>
</evidence>
<keyword evidence="3" id="KW-1185">Reference proteome</keyword>
<feature type="compositionally biased region" description="Basic and acidic residues" evidence="1">
    <location>
        <begin position="17"/>
        <end position="36"/>
    </location>
</feature>